<sequence>MMRQNTQPAEFPSPSPSPPAAAPPPLVHADVETAPFGSDSCLAGPPGRRWEQSTASRRGGDISGVGTAGITSVAFKMKRIRLPSPILTLQTALNEPSMIDCFPLVDRKMV</sequence>
<feature type="compositionally biased region" description="Pro residues" evidence="1">
    <location>
        <begin position="11"/>
        <end position="26"/>
    </location>
</feature>
<protein>
    <submittedName>
        <fullName evidence="2">Uncharacterized protein</fullName>
    </submittedName>
</protein>
<organism evidence="2 3">
    <name type="scientific">Digitaria exilis</name>
    <dbReference type="NCBI Taxonomy" id="1010633"/>
    <lineage>
        <taxon>Eukaryota</taxon>
        <taxon>Viridiplantae</taxon>
        <taxon>Streptophyta</taxon>
        <taxon>Embryophyta</taxon>
        <taxon>Tracheophyta</taxon>
        <taxon>Spermatophyta</taxon>
        <taxon>Magnoliopsida</taxon>
        <taxon>Liliopsida</taxon>
        <taxon>Poales</taxon>
        <taxon>Poaceae</taxon>
        <taxon>PACMAD clade</taxon>
        <taxon>Panicoideae</taxon>
        <taxon>Panicodae</taxon>
        <taxon>Paniceae</taxon>
        <taxon>Anthephorinae</taxon>
        <taxon>Digitaria</taxon>
    </lineage>
</organism>
<dbReference type="Proteomes" id="UP000636709">
    <property type="component" value="Unassembled WGS sequence"/>
</dbReference>
<evidence type="ECO:0000313" key="2">
    <source>
        <dbReference type="EMBL" id="KAF8701524.1"/>
    </source>
</evidence>
<dbReference type="EMBL" id="JACEFO010001803">
    <property type="protein sequence ID" value="KAF8701524.1"/>
    <property type="molecule type" value="Genomic_DNA"/>
</dbReference>
<feature type="region of interest" description="Disordered" evidence="1">
    <location>
        <begin position="1"/>
        <end position="64"/>
    </location>
</feature>
<keyword evidence="3" id="KW-1185">Reference proteome</keyword>
<reference evidence="2" key="1">
    <citation type="submission" date="2020-07" db="EMBL/GenBank/DDBJ databases">
        <title>Genome sequence and genetic diversity analysis of an under-domesticated orphan crop, white fonio (Digitaria exilis).</title>
        <authorList>
            <person name="Bennetzen J.L."/>
            <person name="Chen S."/>
            <person name="Ma X."/>
            <person name="Wang X."/>
            <person name="Yssel A.E.J."/>
            <person name="Chaluvadi S.R."/>
            <person name="Johnson M."/>
            <person name="Gangashetty P."/>
            <person name="Hamidou F."/>
            <person name="Sanogo M.D."/>
            <person name="Zwaenepoel A."/>
            <person name="Wallace J."/>
            <person name="Van De Peer Y."/>
            <person name="Van Deynze A."/>
        </authorList>
    </citation>
    <scope>NUCLEOTIDE SEQUENCE</scope>
    <source>
        <tissue evidence="2">Leaves</tissue>
    </source>
</reference>
<evidence type="ECO:0000313" key="3">
    <source>
        <dbReference type="Proteomes" id="UP000636709"/>
    </source>
</evidence>
<comment type="caution">
    <text evidence="2">The sequence shown here is derived from an EMBL/GenBank/DDBJ whole genome shotgun (WGS) entry which is preliminary data.</text>
</comment>
<accession>A0A835EMX5</accession>
<proteinExistence type="predicted"/>
<dbReference type="AlphaFoldDB" id="A0A835EMX5"/>
<gene>
    <name evidence="2" type="ORF">HU200_033549</name>
</gene>
<evidence type="ECO:0000256" key="1">
    <source>
        <dbReference type="SAM" id="MobiDB-lite"/>
    </source>
</evidence>
<name>A0A835EMX5_9POAL</name>